<evidence type="ECO:0000313" key="12">
    <source>
        <dbReference type="Proteomes" id="UP000462091"/>
    </source>
</evidence>
<evidence type="ECO:0008006" key="13">
    <source>
        <dbReference type="Google" id="ProtNLM"/>
    </source>
</evidence>
<dbReference type="CDD" id="cd04647">
    <property type="entry name" value="LbH_MAT_like"/>
    <property type="match status" value="1"/>
</dbReference>
<dbReference type="GeneID" id="75067557"/>
<dbReference type="EMBL" id="QVES01000003">
    <property type="protein sequence ID" value="RGB88264.1"/>
    <property type="molecule type" value="Genomic_DNA"/>
</dbReference>
<dbReference type="PANTHER" id="PTHR23416:SF23">
    <property type="entry name" value="ACETYLTRANSFERASE C18B11.09C-RELATED"/>
    <property type="match status" value="1"/>
</dbReference>
<dbReference type="InterPro" id="IPR007577">
    <property type="entry name" value="GlycoTrfase_DXD_sugar-bd_CS"/>
</dbReference>
<dbReference type="EMBL" id="PRLF01000015">
    <property type="protein sequence ID" value="RAW64360.1"/>
    <property type="molecule type" value="Genomic_DNA"/>
</dbReference>
<reference evidence="5 9" key="3">
    <citation type="submission" date="2018-02" db="EMBL/GenBank/DDBJ databases">
        <title>Complete genome sequencing of Faecalibacterium prausnitzii strains isolated from the human gut.</title>
        <authorList>
            <person name="Fitzgerald B.C."/>
            <person name="Shkoporov A.N."/>
            <person name="Ross P.R."/>
            <person name="Hill C."/>
        </authorList>
    </citation>
    <scope>NUCLEOTIDE SEQUENCE [LARGE SCALE GENOMIC DNA]</scope>
    <source>
        <strain evidence="5 9">APC924/119</strain>
    </source>
</reference>
<dbReference type="GO" id="GO:0008374">
    <property type="term" value="F:O-acyltransferase activity"/>
    <property type="evidence" value="ECO:0007669"/>
    <property type="project" value="TreeGrafter"/>
</dbReference>
<dbReference type="GO" id="GO:0005829">
    <property type="term" value="C:cytosol"/>
    <property type="evidence" value="ECO:0007669"/>
    <property type="project" value="TreeGrafter"/>
</dbReference>
<dbReference type="RefSeq" id="WP_005921935.1">
    <property type="nucleotide sequence ID" value="NZ_CABKNH010000011.1"/>
</dbReference>
<keyword evidence="2" id="KW-0808">Transferase</keyword>
<evidence type="ECO:0000256" key="2">
    <source>
        <dbReference type="ARBA" id="ARBA00022679"/>
    </source>
</evidence>
<dbReference type="InterPro" id="IPR011004">
    <property type="entry name" value="Trimer_LpxA-like_sf"/>
</dbReference>
<dbReference type="EMBL" id="WKQM01000030">
    <property type="protein sequence ID" value="MSC52614.1"/>
    <property type="molecule type" value="Genomic_DNA"/>
</dbReference>
<dbReference type="Gene3D" id="2.160.10.10">
    <property type="entry name" value="Hexapeptide repeat proteins"/>
    <property type="match status" value="1"/>
</dbReference>
<dbReference type="InterPro" id="IPR001451">
    <property type="entry name" value="Hexapep"/>
</dbReference>
<dbReference type="PANTHER" id="PTHR23416">
    <property type="entry name" value="SIALIC ACID SYNTHASE-RELATED"/>
    <property type="match status" value="1"/>
</dbReference>
<dbReference type="Proteomes" id="UP000462091">
    <property type="component" value="Unassembled WGS sequence"/>
</dbReference>
<dbReference type="Proteomes" id="UP000250550">
    <property type="component" value="Unassembled WGS sequence"/>
</dbReference>
<dbReference type="EMBL" id="NMTV01000035">
    <property type="protein sequence ID" value="PDX72905.1"/>
    <property type="molecule type" value="Genomic_DNA"/>
</dbReference>
<evidence type="ECO:0000313" key="9">
    <source>
        <dbReference type="Proteomes" id="UP000250550"/>
    </source>
</evidence>
<evidence type="ECO:0000256" key="1">
    <source>
        <dbReference type="ARBA" id="ARBA00007274"/>
    </source>
</evidence>
<evidence type="ECO:0000313" key="3">
    <source>
        <dbReference type="EMBL" id="MSC52614.1"/>
    </source>
</evidence>
<dbReference type="Proteomes" id="UP000260733">
    <property type="component" value="Unassembled WGS sequence"/>
</dbReference>
<dbReference type="AlphaFoldDB" id="A0A2A7A176"/>
<dbReference type="EMBL" id="QVFB01000004">
    <property type="protein sequence ID" value="RGC20584.1"/>
    <property type="molecule type" value="Genomic_DNA"/>
</dbReference>
<dbReference type="SUPFAM" id="SSF53448">
    <property type="entry name" value="Nucleotide-diphospho-sugar transferases"/>
    <property type="match status" value="1"/>
</dbReference>
<organism evidence="4 8">
    <name type="scientific">Faecalibacterium prausnitzii</name>
    <dbReference type="NCBI Taxonomy" id="853"/>
    <lineage>
        <taxon>Bacteria</taxon>
        <taxon>Bacillati</taxon>
        <taxon>Bacillota</taxon>
        <taxon>Clostridia</taxon>
        <taxon>Eubacteriales</taxon>
        <taxon>Oscillospiraceae</taxon>
        <taxon>Faecalibacterium</taxon>
    </lineage>
</organism>
<evidence type="ECO:0000313" key="10">
    <source>
        <dbReference type="Proteomes" id="UP000260733"/>
    </source>
</evidence>
<dbReference type="InterPro" id="IPR051159">
    <property type="entry name" value="Hexapeptide_acetyltransf"/>
</dbReference>
<reference evidence="4" key="2">
    <citation type="submission" date="2017-07" db="EMBL/GenBank/DDBJ databases">
        <authorList>
            <person name="Sun Z.S."/>
            <person name="Albrecht U."/>
            <person name="Echele G."/>
            <person name="Lee C.C."/>
        </authorList>
    </citation>
    <scope>NUCLEOTIDE SEQUENCE</scope>
    <source>
        <strain evidence="4">CNCM I 4546</strain>
    </source>
</reference>
<evidence type="ECO:0000313" key="5">
    <source>
        <dbReference type="EMBL" id="RAW64360.1"/>
    </source>
</evidence>
<accession>A0A2A7A176</accession>
<sequence>MSIPKIIHYCWFGGGPISPESRKCIESWKKYCPDYKIIEWNEQNFEISQNRYAQQAYEAKKYAFVSDYVRLAVLYRYGGIYLDTDVELVRPLDELLEHKGFISMEHSAPSPYGRTLLVNTGSGVGAEPGCEMIGKMLAAYRNAAFIQETGEPDLRTCTQRDTPLFTKAGLQQKDEQQELDGFLVLPTDCFSPFDYVTERMHRTPRTFGIHYYQGSWQSGDKANRWRKRFKCTKVGRWCMWLRQCSPRWLREKRRSLHNRCRLQWKKWFGCRGLQFGRCILLDKELKLQLNSGSRVTLGDRVESDGRVFITTGYSSQLNIGSGVYFNDGAVISCLGKIDIGENTLFGPGVKIFDNNHRFSREEGVSRECTAGCITVGRSCWIASDVVLLKGTDIGDNCVIGAGCIIRGKVPAGSLVTRSGEQTTRPIETR</sequence>
<dbReference type="Pfam" id="PF00132">
    <property type="entry name" value="Hexapep"/>
    <property type="match status" value="1"/>
</dbReference>
<proteinExistence type="inferred from homology"/>
<dbReference type="Proteomes" id="UP000219901">
    <property type="component" value="Unassembled WGS sequence"/>
</dbReference>
<evidence type="ECO:0000313" key="6">
    <source>
        <dbReference type="EMBL" id="RGB88264.1"/>
    </source>
</evidence>
<name>A0A2A7A176_9FIRM</name>
<evidence type="ECO:0000313" key="4">
    <source>
        <dbReference type="EMBL" id="PDX72905.1"/>
    </source>
</evidence>
<evidence type="ECO:0000313" key="11">
    <source>
        <dbReference type="Proteomes" id="UP000260782"/>
    </source>
</evidence>
<reference evidence="4 8" key="1">
    <citation type="journal article" date="2017" name="Front. Microbiol.">
        <title>New Insights into the Diversity of the Genus Faecalibacterium.</title>
        <authorList>
            <person name="Benevides L."/>
            <person name="Burman S."/>
            <person name="Martin R."/>
            <person name="Robert V."/>
            <person name="Thomas M."/>
            <person name="Miquel S."/>
            <person name="Chain F."/>
            <person name="Sokol H."/>
            <person name="Bermudez-Humaran L.G."/>
            <person name="Morrison M."/>
            <person name="Langella P."/>
            <person name="Azevedo V.A."/>
            <person name="Chatel J.M."/>
            <person name="Soares S."/>
        </authorList>
    </citation>
    <scope>NUCLEOTIDE SEQUENCE [LARGE SCALE GENOMIC DNA]</scope>
    <source>
        <strain evidence="4 8">CNCM I 4546</strain>
    </source>
</reference>
<dbReference type="SUPFAM" id="SSF51161">
    <property type="entry name" value="Trimeric LpxA-like enzymes"/>
    <property type="match status" value="1"/>
</dbReference>
<evidence type="ECO:0000313" key="8">
    <source>
        <dbReference type="Proteomes" id="UP000219901"/>
    </source>
</evidence>
<dbReference type="Gene3D" id="3.90.550.20">
    <property type="match status" value="1"/>
</dbReference>
<dbReference type="Pfam" id="PF04488">
    <property type="entry name" value="Gly_transf_sug"/>
    <property type="match status" value="1"/>
</dbReference>
<dbReference type="Proteomes" id="UP000260782">
    <property type="component" value="Unassembled WGS sequence"/>
</dbReference>
<comment type="similarity">
    <text evidence="1">Belongs to the transferase hexapeptide repeat family.</text>
</comment>
<reference evidence="3 12" key="5">
    <citation type="journal article" date="2019" name="Nat. Med.">
        <title>A library of human gut bacterial isolates paired with longitudinal multiomics data enables mechanistic microbiome research.</title>
        <authorList>
            <person name="Poyet M."/>
            <person name="Groussin M."/>
            <person name="Gibbons S.M."/>
            <person name="Avila-Pacheco J."/>
            <person name="Jiang X."/>
            <person name="Kearney S.M."/>
            <person name="Perrotta A.R."/>
            <person name="Berdy B."/>
            <person name="Zhao S."/>
            <person name="Lieberman T.D."/>
            <person name="Swanson P.K."/>
            <person name="Smith M."/>
            <person name="Roesemann S."/>
            <person name="Alexander J.E."/>
            <person name="Rich S.A."/>
            <person name="Livny J."/>
            <person name="Vlamakis H."/>
            <person name="Clish C."/>
            <person name="Bullock K."/>
            <person name="Deik A."/>
            <person name="Scott J."/>
            <person name="Pierce K.A."/>
            <person name="Xavier R.J."/>
            <person name="Alm E.J."/>
        </authorList>
    </citation>
    <scope>NUCLEOTIDE SEQUENCE [LARGE SCALE GENOMIC DNA]</scope>
    <source>
        <strain evidence="3 12">BIOML-B1</strain>
    </source>
</reference>
<reference evidence="10 11" key="4">
    <citation type="submission" date="2018-08" db="EMBL/GenBank/DDBJ databases">
        <title>A genome reference for cultivated species of the human gut microbiota.</title>
        <authorList>
            <person name="Zou Y."/>
            <person name="Xue W."/>
            <person name="Luo G."/>
        </authorList>
    </citation>
    <scope>NUCLEOTIDE SEQUENCE [LARGE SCALE GENOMIC DNA]</scope>
    <source>
        <strain evidence="6 11">AF31-14AC</strain>
        <strain evidence="7 10">AM37-13AC</strain>
    </source>
</reference>
<gene>
    <name evidence="5" type="ORF">C4N21_10440</name>
    <name evidence="4" type="ORF">CGS55_05345</name>
    <name evidence="7" type="ORF">DW855_03785</name>
    <name evidence="6" type="ORF">DWZ25_03485</name>
    <name evidence="3" type="ORF">GKE10_12050</name>
</gene>
<comment type="caution">
    <text evidence="4">The sequence shown here is derived from an EMBL/GenBank/DDBJ whole genome shotgun (WGS) entry which is preliminary data.</text>
</comment>
<evidence type="ECO:0000313" key="7">
    <source>
        <dbReference type="EMBL" id="RGC20584.1"/>
    </source>
</evidence>
<dbReference type="InterPro" id="IPR029044">
    <property type="entry name" value="Nucleotide-diphossugar_trans"/>
</dbReference>
<protein>
    <recommendedName>
        <fullName evidence="13">Glycosyl transferase</fullName>
    </recommendedName>
</protein>